<keyword evidence="2" id="KW-1185">Reference proteome</keyword>
<dbReference type="EMBL" id="JAERWL010000008">
    <property type="protein sequence ID" value="MBM9476657.1"/>
    <property type="molecule type" value="Genomic_DNA"/>
</dbReference>
<evidence type="ECO:0000313" key="2">
    <source>
        <dbReference type="Proteomes" id="UP000663801"/>
    </source>
</evidence>
<dbReference type="SUPFAM" id="SSF54001">
    <property type="entry name" value="Cysteine proteinases"/>
    <property type="match status" value="1"/>
</dbReference>
<dbReference type="Gene3D" id="3.90.1720.10">
    <property type="entry name" value="endopeptidase domain like (from Nostoc punctiforme)"/>
    <property type="match status" value="1"/>
</dbReference>
<gene>
    <name evidence="1" type="ORF">JL107_09400</name>
</gene>
<reference evidence="1" key="1">
    <citation type="submission" date="2021-01" db="EMBL/GenBank/DDBJ databases">
        <title>KCTC 19127 draft genome.</title>
        <authorList>
            <person name="An D."/>
        </authorList>
    </citation>
    <scope>NUCLEOTIDE SEQUENCE</scope>
    <source>
        <strain evidence="1">KCTC 19127</strain>
    </source>
</reference>
<accession>A0A939C5Y2</accession>
<evidence type="ECO:0008006" key="3">
    <source>
        <dbReference type="Google" id="ProtNLM"/>
    </source>
</evidence>
<comment type="caution">
    <text evidence="1">The sequence shown here is derived from an EMBL/GenBank/DDBJ whole genome shotgun (WGS) entry which is preliminary data.</text>
</comment>
<dbReference type="Proteomes" id="UP000663801">
    <property type="component" value="Unassembled WGS sequence"/>
</dbReference>
<dbReference type="InterPro" id="IPR038765">
    <property type="entry name" value="Papain-like_cys_pep_sf"/>
</dbReference>
<sequence length="268" mass="29224">MTVTVPGPALPVVDAEPGYRSPYSVRFSTPEVERMAGLDGAPWNDPQMQACIPFDRWYTPETAAQWGPWGPRAYRYPAPAGRFRGRVARERVVAVAAALIGLDYQHHHVPSWSPPADWPHHPVRSGRRGPGLDCSNFIGFVHSYALGITLPTQVVTQSEMHRSTTEGSCFTHPIQVLPATDHDAFVASLQPADIVYIRSEAGVVSHAVLWLGDCGVGPGTTPLVLDSGSSGLLDAERSSIPAGVRIRPYRPVGWYARRTSHAHRVVPD</sequence>
<dbReference type="RefSeq" id="WP_205256772.1">
    <property type="nucleotide sequence ID" value="NZ_BAAAPV010000004.1"/>
</dbReference>
<organism evidence="1 2">
    <name type="scientific">Nakamurella flavida</name>
    <dbReference type="NCBI Taxonomy" id="363630"/>
    <lineage>
        <taxon>Bacteria</taxon>
        <taxon>Bacillati</taxon>
        <taxon>Actinomycetota</taxon>
        <taxon>Actinomycetes</taxon>
        <taxon>Nakamurellales</taxon>
        <taxon>Nakamurellaceae</taxon>
        <taxon>Nakamurella</taxon>
    </lineage>
</organism>
<proteinExistence type="predicted"/>
<dbReference type="AlphaFoldDB" id="A0A939C5Y2"/>
<protein>
    <recommendedName>
        <fullName evidence="3">NlpC/P60 family protein</fullName>
    </recommendedName>
</protein>
<name>A0A939C5Y2_9ACTN</name>
<evidence type="ECO:0000313" key="1">
    <source>
        <dbReference type="EMBL" id="MBM9476657.1"/>
    </source>
</evidence>